<accession>A0A4R6PVS3</accession>
<proteinExistence type="predicted"/>
<reference evidence="1 2" key="1">
    <citation type="submission" date="2019-03" db="EMBL/GenBank/DDBJ databases">
        <title>Genomic Encyclopedia of Type Strains, Phase IV (KMG-IV): sequencing the most valuable type-strain genomes for metagenomic binning, comparative biology and taxonomic classification.</title>
        <authorList>
            <person name="Goeker M."/>
        </authorList>
    </citation>
    <scope>NUCLEOTIDE SEQUENCE [LARGE SCALE GENOMIC DNA]</scope>
    <source>
        <strain evidence="1 2">DSM 44496</strain>
    </source>
</reference>
<dbReference type="Proteomes" id="UP000295087">
    <property type="component" value="Unassembled WGS sequence"/>
</dbReference>
<keyword evidence="2" id="KW-1185">Reference proteome</keyword>
<gene>
    <name evidence="1" type="ORF">DFR75_1011932</name>
</gene>
<evidence type="ECO:0000313" key="1">
    <source>
        <dbReference type="EMBL" id="TDP42814.1"/>
    </source>
</evidence>
<protein>
    <recommendedName>
        <fullName evidence="3">Helix-turn-helix protein</fullName>
    </recommendedName>
</protein>
<evidence type="ECO:0008006" key="3">
    <source>
        <dbReference type="Google" id="ProtNLM"/>
    </source>
</evidence>
<dbReference type="EMBL" id="SNXK01000001">
    <property type="protein sequence ID" value="TDP42814.1"/>
    <property type="molecule type" value="Genomic_DNA"/>
</dbReference>
<organism evidence="1 2">
    <name type="scientific">Nocardia ignorata</name>
    <dbReference type="NCBI Taxonomy" id="145285"/>
    <lineage>
        <taxon>Bacteria</taxon>
        <taxon>Bacillati</taxon>
        <taxon>Actinomycetota</taxon>
        <taxon>Actinomycetes</taxon>
        <taxon>Mycobacteriales</taxon>
        <taxon>Nocardiaceae</taxon>
        <taxon>Nocardia</taxon>
    </lineage>
</organism>
<dbReference type="AlphaFoldDB" id="A0A4R6PVS3"/>
<evidence type="ECO:0000313" key="2">
    <source>
        <dbReference type="Proteomes" id="UP000295087"/>
    </source>
</evidence>
<sequence length="39" mass="4399">MRQLAAVFGVPKSAAARVVEVWDRRWRYGPAPGSRVVRC</sequence>
<name>A0A4R6PVS3_NOCIG</name>
<comment type="caution">
    <text evidence="1">The sequence shown here is derived from an EMBL/GenBank/DDBJ whole genome shotgun (WGS) entry which is preliminary data.</text>
</comment>